<dbReference type="CDD" id="cd04852">
    <property type="entry name" value="Peptidases_S8_3"/>
    <property type="match status" value="1"/>
</dbReference>
<dbReference type="Gene3D" id="2.60.40.2310">
    <property type="match status" value="1"/>
</dbReference>
<keyword evidence="7 13" id="KW-0732">Signal</keyword>
<dbReference type="InterPro" id="IPR023827">
    <property type="entry name" value="Peptidase_S8_Asp-AS"/>
</dbReference>
<evidence type="ECO:0000259" key="14">
    <source>
        <dbReference type="Pfam" id="PF00082"/>
    </source>
</evidence>
<evidence type="ECO:0000256" key="5">
    <source>
        <dbReference type="ARBA" id="ARBA00022525"/>
    </source>
</evidence>
<feature type="active site" description="Charge relay system" evidence="11 12">
    <location>
        <position position="210"/>
    </location>
</feature>
<dbReference type="Proteomes" id="UP001652600">
    <property type="component" value="Chromosome 9"/>
</dbReference>
<dbReference type="Gene3D" id="3.40.50.200">
    <property type="entry name" value="Peptidase S8/S53 domain"/>
    <property type="match status" value="1"/>
</dbReference>
<dbReference type="OrthoDB" id="206201at2759"/>
<dbReference type="GO" id="GO:0048046">
    <property type="term" value="C:apoplast"/>
    <property type="evidence" value="ECO:0007669"/>
    <property type="project" value="UniProtKB-SubCell"/>
</dbReference>
<dbReference type="InterPro" id="IPR036852">
    <property type="entry name" value="Peptidase_S8/S53_dom_sf"/>
</dbReference>
<keyword evidence="5" id="KW-0964">Secreted</keyword>
<dbReference type="AlphaFoldDB" id="A0A1S3AT16"/>
<evidence type="ECO:0000259" key="15">
    <source>
        <dbReference type="Pfam" id="PF02225"/>
    </source>
</evidence>
<dbReference type="PANTHER" id="PTHR10795">
    <property type="entry name" value="PROPROTEIN CONVERTASE SUBTILISIN/KEXIN"/>
    <property type="match status" value="1"/>
</dbReference>
<dbReference type="EnsemblPlants" id="MELO3C005605.2.1">
    <property type="protein sequence ID" value="MELO3C005605.2.1"/>
    <property type="gene ID" value="MELO3C005605.2"/>
</dbReference>
<dbReference type="InParanoid" id="A0A1S3AT16"/>
<reference evidence="18" key="1">
    <citation type="submission" date="2023-03" db="UniProtKB">
        <authorList>
            <consortium name="EnsemblPlants"/>
        </authorList>
    </citation>
    <scope>IDENTIFICATION</scope>
</reference>
<dbReference type="eggNOG" id="ENOG502QPQR">
    <property type="taxonomic scope" value="Eukaryota"/>
</dbReference>
<keyword evidence="10" id="KW-0325">Glycoprotein</keyword>
<dbReference type="PROSITE" id="PS00136">
    <property type="entry name" value="SUBTILASE_ASP"/>
    <property type="match status" value="1"/>
</dbReference>
<evidence type="ECO:0000256" key="11">
    <source>
        <dbReference type="PIRSR" id="PIRSR615500-1"/>
    </source>
</evidence>
<evidence type="ECO:0000259" key="16">
    <source>
        <dbReference type="Pfam" id="PF05922"/>
    </source>
</evidence>
<dbReference type="GO" id="GO:0004252">
    <property type="term" value="F:serine-type endopeptidase activity"/>
    <property type="evidence" value="ECO:0007669"/>
    <property type="project" value="UniProtKB-UniRule"/>
</dbReference>
<feature type="active site" description="Charge relay system" evidence="11 12">
    <location>
        <position position="541"/>
    </location>
</feature>
<dbReference type="Gene3D" id="3.30.70.80">
    <property type="entry name" value="Peptidase S8 propeptide/proteinase inhibitor I9"/>
    <property type="match status" value="1"/>
</dbReference>
<feature type="domain" description="PA" evidence="15">
    <location>
        <begin position="367"/>
        <end position="455"/>
    </location>
</feature>
<dbReference type="CDD" id="cd02120">
    <property type="entry name" value="PA_subtilisin_like"/>
    <property type="match status" value="1"/>
</dbReference>
<accession>A0A1S3AT16</accession>
<dbReference type="GO" id="GO:0009610">
    <property type="term" value="P:response to symbiotic fungus"/>
    <property type="evidence" value="ECO:0007669"/>
    <property type="project" value="UniProtKB-ARBA"/>
</dbReference>
<dbReference type="Pfam" id="PF00082">
    <property type="entry name" value="Peptidase_S8"/>
    <property type="match status" value="1"/>
</dbReference>
<keyword evidence="6 12" id="KW-0645">Protease</keyword>
<evidence type="ECO:0000256" key="7">
    <source>
        <dbReference type="ARBA" id="ARBA00022729"/>
    </source>
</evidence>
<dbReference type="FunFam" id="3.40.50.200:FF:000006">
    <property type="entry name" value="Subtilisin-like protease SBT1.5"/>
    <property type="match status" value="1"/>
</dbReference>
<protein>
    <submittedName>
        <fullName evidence="20">Subtilisin-like protease SBT1.7</fullName>
    </submittedName>
</protein>
<dbReference type="SUPFAM" id="SSF52743">
    <property type="entry name" value="Subtilisin-like"/>
    <property type="match status" value="1"/>
</dbReference>
<dbReference type="FunFam" id="3.50.30.30:FF:000005">
    <property type="entry name" value="subtilisin-like protease SBT1.5"/>
    <property type="match status" value="1"/>
</dbReference>
<gene>
    <name evidence="20" type="primary">LOC103482683</name>
    <name evidence="18" type="synonym">103482683</name>
</gene>
<dbReference type="InterPro" id="IPR045051">
    <property type="entry name" value="SBT"/>
</dbReference>
<feature type="domain" description="Subtilisin-like protease fibronectin type-III" evidence="17">
    <location>
        <begin position="654"/>
        <end position="751"/>
    </location>
</feature>
<evidence type="ECO:0000256" key="3">
    <source>
        <dbReference type="ARBA" id="ARBA00011073"/>
    </source>
</evidence>
<keyword evidence="4" id="KW-0052">Apoplast</keyword>
<reference evidence="20" key="2">
    <citation type="submission" date="2025-04" db="UniProtKB">
        <authorList>
            <consortium name="RefSeq"/>
        </authorList>
    </citation>
    <scope>IDENTIFICATION</scope>
</reference>
<comment type="function">
    <text evidence="1">Required for arbuscular mycorrhiza (AM) development during AM symbiosis with AM fungi (e.g. Glomeromycota intraradices).</text>
</comment>
<keyword evidence="8 12" id="KW-0378">Hydrolase</keyword>
<dbReference type="SMR" id="A0A1S3AT16"/>
<dbReference type="GO" id="GO:0006508">
    <property type="term" value="P:proteolysis"/>
    <property type="evidence" value="ECO:0007669"/>
    <property type="project" value="UniProtKB-KW"/>
</dbReference>
<evidence type="ECO:0000256" key="1">
    <source>
        <dbReference type="ARBA" id="ARBA00002076"/>
    </source>
</evidence>
<evidence type="ECO:0000256" key="4">
    <source>
        <dbReference type="ARBA" id="ARBA00022523"/>
    </source>
</evidence>
<dbReference type="InterPro" id="IPR003137">
    <property type="entry name" value="PA_domain"/>
</dbReference>
<dbReference type="GO" id="GO:0009609">
    <property type="term" value="P:response to symbiotic bacterium"/>
    <property type="evidence" value="ECO:0007669"/>
    <property type="project" value="UniProtKB-ARBA"/>
</dbReference>
<dbReference type="InterPro" id="IPR010259">
    <property type="entry name" value="S8pro/Inhibitor_I9"/>
</dbReference>
<feature type="active site" description="Charge relay system" evidence="11 12">
    <location>
        <position position="149"/>
    </location>
</feature>
<evidence type="ECO:0000313" key="20">
    <source>
        <dbReference type="RefSeq" id="XP_008437177.1"/>
    </source>
</evidence>
<dbReference type="Gene3D" id="3.50.30.30">
    <property type="match status" value="1"/>
</dbReference>
<evidence type="ECO:0000256" key="8">
    <source>
        <dbReference type="ARBA" id="ARBA00022801"/>
    </source>
</evidence>
<dbReference type="Pfam" id="PF05922">
    <property type="entry name" value="Inhibitor_I9"/>
    <property type="match status" value="1"/>
</dbReference>
<dbReference type="Pfam" id="PF02225">
    <property type="entry name" value="PA"/>
    <property type="match status" value="1"/>
</dbReference>
<feature type="signal peptide" evidence="13">
    <location>
        <begin position="1"/>
        <end position="20"/>
    </location>
</feature>
<dbReference type="Gramene" id="MELO3C005605.2.1">
    <property type="protein sequence ID" value="MELO3C005605.2.1"/>
    <property type="gene ID" value="MELO3C005605.2"/>
</dbReference>
<name>A0A1S3AT16_CUCME</name>
<sequence>MVFLPFICIFFFLNFHGYVAMKTELSSTSNTNLQTYIVHVKQPVLEILGDTIDLQNWYTSFLPETIEASSDEQPRLLYSYRHVMSGFSARLTKEQVKAMEEKDGFISAMPETTLNLHTTHTPEYLGLNKHFGLWKNSNFGKGVIIGVLDTGIHPNHPSFNDEGMSSPPAKWKGRCEFGASICNNKLIGARTFNLANNFVIGKSPNDENGHGTHTASTAAGTFVKGAEALGNARGKAVGMAPLAHIAMYKVCSPNGCSSSDILAALDAAIDDGVDVLSLSLGAPSTPFFRDTIAMGAFAAIKKGIFVSCSAGNSGPSKNTLANEAPWILTVGASTIDRKIVALAKLGSGEVYTGESLFQPRNFPSKFLPLVYAGKSGIEGSEYCIQGSLEKLNVTGKVVVCERGGGISRVAKGLVVKNGGGAAMILINQKPEGFSTLAEAHVLPTTHLSYEDGLKIKAYINSSHNPKASISFKGTLLGNRATTFSPAMASFSSRGPCQASPGILKPDITGPGVNILAAWPFPLNNNTNTNTKSTFNVISGTSMSCPHLSGIAALIKSYHPNWSPAAIKSAIMTSADVRNPQGKPIMDQDLKPANFFAMGSGHVNPSKAANPGLVYDIQPDDYIPYLCHLYTDAQVSIIVRKQVTCSTVPRIREGDLNYPSFAVSLGAGSQTFNRTVTNVGDANSVYYPIVEAPAGVSVKVTPSNLKFSKLNEKVTYSVTFSRIDFVRTTSEFSEGYLIWVSKKLMVRSPISVKLT</sequence>
<evidence type="ECO:0000256" key="2">
    <source>
        <dbReference type="ARBA" id="ARBA00004271"/>
    </source>
</evidence>
<evidence type="ECO:0000256" key="12">
    <source>
        <dbReference type="PROSITE-ProRule" id="PRU01240"/>
    </source>
</evidence>
<dbReference type="Pfam" id="PF17766">
    <property type="entry name" value="fn3_6"/>
    <property type="match status" value="1"/>
</dbReference>
<evidence type="ECO:0000313" key="18">
    <source>
        <dbReference type="EnsemblPlants" id="MELO3C005605.2.1"/>
    </source>
</evidence>
<dbReference type="InterPro" id="IPR037045">
    <property type="entry name" value="S8pro/Inhibitor_I9_sf"/>
</dbReference>
<keyword evidence="19" id="KW-1185">Reference proteome</keyword>
<evidence type="ECO:0000256" key="10">
    <source>
        <dbReference type="ARBA" id="ARBA00023180"/>
    </source>
</evidence>
<evidence type="ECO:0000256" key="13">
    <source>
        <dbReference type="SAM" id="SignalP"/>
    </source>
</evidence>
<dbReference type="InterPro" id="IPR015500">
    <property type="entry name" value="Peptidase_S8_subtilisin-rel"/>
</dbReference>
<feature type="domain" description="Peptidase S8/S53" evidence="14">
    <location>
        <begin position="140"/>
        <end position="579"/>
    </location>
</feature>
<dbReference type="RefSeq" id="XP_008437177.1">
    <property type="nucleotide sequence ID" value="XM_008438955.1"/>
</dbReference>
<dbReference type="InterPro" id="IPR041469">
    <property type="entry name" value="Subtilisin-like_FN3"/>
</dbReference>
<evidence type="ECO:0000313" key="19">
    <source>
        <dbReference type="Proteomes" id="UP001652600"/>
    </source>
</evidence>
<dbReference type="InterPro" id="IPR000209">
    <property type="entry name" value="Peptidase_S8/S53_dom"/>
</dbReference>
<feature type="chain" id="PRO_5044564968" evidence="13">
    <location>
        <begin position="21"/>
        <end position="754"/>
    </location>
</feature>
<comment type="similarity">
    <text evidence="3 12">Belongs to the peptidase S8 family.</text>
</comment>
<comment type="subcellular location">
    <subcellularLocation>
        <location evidence="2">Secreted</location>
        <location evidence="2">Extracellular space</location>
        <location evidence="2">Apoplast</location>
    </subcellularLocation>
</comment>
<dbReference type="KEGG" id="cmo:103482683"/>
<dbReference type="GeneID" id="103482683"/>
<dbReference type="InterPro" id="IPR034197">
    <property type="entry name" value="Peptidases_S8_3"/>
</dbReference>
<evidence type="ECO:0000256" key="9">
    <source>
        <dbReference type="ARBA" id="ARBA00022825"/>
    </source>
</evidence>
<evidence type="ECO:0000259" key="17">
    <source>
        <dbReference type="Pfam" id="PF17766"/>
    </source>
</evidence>
<proteinExistence type="inferred from homology"/>
<organism evidence="19 20">
    <name type="scientific">Cucumis melo</name>
    <name type="common">Muskmelon</name>
    <dbReference type="NCBI Taxonomy" id="3656"/>
    <lineage>
        <taxon>Eukaryota</taxon>
        <taxon>Viridiplantae</taxon>
        <taxon>Streptophyta</taxon>
        <taxon>Embryophyta</taxon>
        <taxon>Tracheophyta</taxon>
        <taxon>Spermatophyta</taxon>
        <taxon>Magnoliopsida</taxon>
        <taxon>eudicotyledons</taxon>
        <taxon>Gunneridae</taxon>
        <taxon>Pentapetalae</taxon>
        <taxon>rosids</taxon>
        <taxon>fabids</taxon>
        <taxon>Cucurbitales</taxon>
        <taxon>Cucurbitaceae</taxon>
        <taxon>Benincaseae</taxon>
        <taxon>Cucumis</taxon>
    </lineage>
</organism>
<keyword evidence="9 12" id="KW-0720">Serine protease</keyword>
<evidence type="ECO:0000256" key="6">
    <source>
        <dbReference type="ARBA" id="ARBA00022670"/>
    </source>
</evidence>
<dbReference type="PRINTS" id="PR00723">
    <property type="entry name" value="SUBTILISIN"/>
</dbReference>
<dbReference type="PROSITE" id="PS51892">
    <property type="entry name" value="SUBTILASE"/>
    <property type="match status" value="1"/>
</dbReference>
<feature type="domain" description="Inhibitor I9" evidence="16">
    <location>
        <begin position="35"/>
        <end position="117"/>
    </location>
</feature>